<dbReference type="AlphaFoldDB" id="A0AAD8GJN5"/>
<accession>A0AAD8GJN5</accession>
<dbReference type="SUPFAM" id="SSF57667">
    <property type="entry name" value="beta-beta-alpha zinc fingers"/>
    <property type="match status" value="1"/>
</dbReference>
<evidence type="ECO:0000259" key="4">
    <source>
        <dbReference type="Pfam" id="PF02892"/>
    </source>
</evidence>
<keyword evidence="1" id="KW-0479">Metal-binding</keyword>
<evidence type="ECO:0000313" key="6">
    <source>
        <dbReference type="Proteomes" id="UP001230051"/>
    </source>
</evidence>
<feature type="domain" description="BED-type" evidence="4">
    <location>
        <begin position="17"/>
        <end position="47"/>
    </location>
</feature>
<keyword evidence="3" id="KW-0862">Zinc</keyword>
<keyword evidence="2" id="KW-0863">Zinc-finger</keyword>
<dbReference type="GO" id="GO:0008270">
    <property type="term" value="F:zinc ion binding"/>
    <property type="evidence" value="ECO:0007669"/>
    <property type="project" value="UniProtKB-KW"/>
</dbReference>
<evidence type="ECO:0000256" key="2">
    <source>
        <dbReference type="ARBA" id="ARBA00022771"/>
    </source>
</evidence>
<dbReference type="EMBL" id="JAGXEW010000001">
    <property type="protein sequence ID" value="KAK1175474.1"/>
    <property type="molecule type" value="Genomic_DNA"/>
</dbReference>
<dbReference type="Proteomes" id="UP001230051">
    <property type="component" value="Unassembled WGS sequence"/>
</dbReference>
<evidence type="ECO:0000313" key="5">
    <source>
        <dbReference type="EMBL" id="KAK1175474.1"/>
    </source>
</evidence>
<dbReference type="InterPro" id="IPR036236">
    <property type="entry name" value="Znf_C2H2_sf"/>
</dbReference>
<organism evidence="5 6">
    <name type="scientific">Acipenser oxyrinchus oxyrinchus</name>
    <dbReference type="NCBI Taxonomy" id="40147"/>
    <lineage>
        <taxon>Eukaryota</taxon>
        <taxon>Metazoa</taxon>
        <taxon>Chordata</taxon>
        <taxon>Craniata</taxon>
        <taxon>Vertebrata</taxon>
        <taxon>Euteleostomi</taxon>
        <taxon>Actinopterygii</taxon>
        <taxon>Chondrostei</taxon>
        <taxon>Acipenseriformes</taxon>
        <taxon>Acipenseridae</taxon>
        <taxon>Acipenser</taxon>
    </lineage>
</organism>
<evidence type="ECO:0000256" key="1">
    <source>
        <dbReference type="ARBA" id="ARBA00022723"/>
    </source>
</evidence>
<keyword evidence="6" id="KW-1185">Reference proteome</keyword>
<proteinExistence type="predicted"/>
<comment type="caution">
    <text evidence="5">The sequence shown here is derived from an EMBL/GenBank/DDBJ whole genome shotgun (WGS) entry which is preliminary data.</text>
</comment>
<dbReference type="Pfam" id="PF02892">
    <property type="entry name" value="zf-BED"/>
    <property type="match status" value="1"/>
</dbReference>
<reference evidence="5" key="1">
    <citation type="submission" date="2022-02" db="EMBL/GenBank/DDBJ databases">
        <title>Atlantic sturgeon de novo genome assembly.</title>
        <authorList>
            <person name="Stock M."/>
            <person name="Klopp C."/>
            <person name="Guiguen Y."/>
            <person name="Cabau C."/>
            <person name="Parinello H."/>
            <person name="Santidrian Yebra-Pimentel E."/>
            <person name="Kuhl H."/>
            <person name="Dirks R.P."/>
            <person name="Guessner J."/>
            <person name="Wuertz S."/>
            <person name="Du K."/>
            <person name="Schartl M."/>
        </authorList>
    </citation>
    <scope>NUCLEOTIDE SEQUENCE</scope>
    <source>
        <strain evidence="5">STURGEONOMICS-FGT-2020</strain>
        <tissue evidence="5">Whole blood</tissue>
    </source>
</reference>
<sequence>MLSHECPQGQMTALGNFNMKCKHCSKEVSGSCRTTSNFFTHMKRHHPDIHKELKQPVQTETAKMTSQLWSVFFLRPFNLCHVWKIQPSKLC</sequence>
<evidence type="ECO:0000256" key="3">
    <source>
        <dbReference type="ARBA" id="ARBA00022833"/>
    </source>
</evidence>
<gene>
    <name evidence="5" type="ORF">AOXY_G131</name>
</gene>
<dbReference type="GO" id="GO:0003677">
    <property type="term" value="F:DNA binding"/>
    <property type="evidence" value="ECO:0007669"/>
    <property type="project" value="InterPro"/>
</dbReference>
<dbReference type="InterPro" id="IPR003656">
    <property type="entry name" value="Znf_BED"/>
</dbReference>
<protein>
    <recommendedName>
        <fullName evidence="4">BED-type domain-containing protein</fullName>
    </recommendedName>
</protein>
<name>A0AAD8GJN5_ACIOX</name>